<protein>
    <submittedName>
        <fullName evidence="3">Minor tail protein</fullName>
    </submittedName>
</protein>
<evidence type="ECO:0000256" key="2">
    <source>
        <dbReference type="SAM" id="Phobius"/>
    </source>
</evidence>
<keyword evidence="2" id="KW-1133">Transmembrane helix</keyword>
<organism evidence="3 4">
    <name type="scientific">Mycobacterium phage LilSpotty</name>
    <dbReference type="NCBI Taxonomy" id="2588512"/>
    <lineage>
        <taxon>Viruses</taxon>
        <taxon>Duplodnaviria</taxon>
        <taxon>Heunggongvirae</taxon>
        <taxon>Uroviricota</taxon>
        <taxon>Caudoviricetes</taxon>
        <taxon>Lilspottyvirus</taxon>
        <taxon>Lilspottyvirus lilspotty</taxon>
    </lineage>
</organism>
<dbReference type="RefSeq" id="YP_010754811.1">
    <property type="nucleotide sequence ID" value="NC_073464.1"/>
</dbReference>
<dbReference type="EMBL" id="MK977707">
    <property type="protein sequence ID" value="QDF19754.1"/>
    <property type="molecule type" value="Genomic_DNA"/>
</dbReference>
<evidence type="ECO:0000256" key="1">
    <source>
        <dbReference type="SAM" id="MobiDB-lite"/>
    </source>
</evidence>
<accession>A0A4Y6EWF4</accession>
<feature type="transmembrane region" description="Helical" evidence="2">
    <location>
        <begin position="133"/>
        <end position="153"/>
    </location>
</feature>
<gene>
    <name evidence="3" type="primary">22</name>
    <name evidence="3" type="ORF">SEA_LILSPOTTY_22</name>
</gene>
<keyword evidence="2" id="KW-0812">Transmembrane</keyword>
<name>A0A4Y6EWF4_9CAUD</name>
<sequence length="237" mass="25042">MNGTSSAPRPPVTDAPRGKSALTRVLTRTAAAVKVSITDTLATLDNFVTIAGAPVIQSGRLSGSGVVLHRDEPATDNYMVTATIGAETNGKTWLVTCASEAMDSFYALEIQTGASLKQFHIIKGTKTPSTSTGLLGILTPVVTLVLGFFYGLVDDLLDIIRNATTGQSVEPGDTVGIWWDEPNSVVRVYKNSVEVTSLPVPRWEIPHGKGFRRFGVVQGIDPLGDGVEFTAIGAADV</sequence>
<dbReference type="GeneID" id="80019412"/>
<evidence type="ECO:0000313" key="4">
    <source>
        <dbReference type="Proteomes" id="UP000318419"/>
    </source>
</evidence>
<dbReference type="Proteomes" id="UP000318419">
    <property type="component" value="Genome"/>
</dbReference>
<feature type="region of interest" description="Disordered" evidence="1">
    <location>
        <begin position="1"/>
        <end position="20"/>
    </location>
</feature>
<keyword evidence="4" id="KW-1185">Reference proteome</keyword>
<dbReference type="KEGG" id="vg:80019412"/>
<proteinExistence type="predicted"/>
<evidence type="ECO:0000313" key="3">
    <source>
        <dbReference type="EMBL" id="QDF19754.1"/>
    </source>
</evidence>
<keyword evidence="2" id="KW-0472">Membrane</keyword>
<reference evidence="3 4" key="1">
    <citation type="submission" date="2019-05" db="EMBL/GenBank/DDBJ databases">
        <authorList>
            <person name="Kim R."/>
            <person name="Haleblian K.L."/>
            <person name="Torres C.-L.T."/>
            <person name="Chong M.Y."/>
            <person name="Duong K."/>
            <person name="Lee C."/>
            <person name="Lai L.T."/>
            <person name="Ballew A.S."/>
            <person name="Ly A.M."/>
            <person name="Wu S."/>
            <person name="Ngo R.T."/>
            <person name="Freise A.C."/>
            <person name="Reddi K."/>
            <person name="Moberg-Parker J."/>
            <person name="Garlena R.A."/>
            <person name="Russell D.A."/>
            <person name="Pope W.H."/>
            <person name="Jacobs-Sera D."/>
            <person name="Hatfull G.F."/>
        </authorList>
    </citation>
    <scope>NUCLEOTIDE SEQUENCE [LARGE SCALE GENOMIC DNA]</scope>
</reference>